<reference evidence="1" key="1">
    <citation type="journal article" date="2021" name="Nat. Commun.">
        <title>Genetic determinants of endophytism in the Arabidopsis root mycobiome.</title>
        <authorList>
            <person name="Mesny F."/>
            <person name="Miyauchi S."/>
            <person name="Thiergart T."/>
            <person name="Pickel B."/>
            <person name="Atanasova L."/>
            <person name="Karlsson M."/>
            <person name="Huettel B."/>
            <person name="Barry K.W."/>
            <person name="Haridas S."/>
            <person name="Chen C."/>
            <person name="Bauer D."/>
            <person name="Andreopoulos W."/>
            <person name="Pangilinan J."/>
            <person name="LaButti K."/>
            <person name="Riley R."/>
            <person name="Lipzen A."/>
            <person name="Clum A."/>
            <person name="Drula E."/>
            <person name="Henrissat B."/>
            <person name="Kohler A."/>
            <person name="Grigoriev I.V."/>
            <person name="Martin F.M."/>
            <person name="Hacquard S."/>
        </authorList>
    </citation>
    <scope>NUCLEOTIDE SEQUENCE</scope>
    <source>
        <strain evidence="1">MPI-SDFR-AT-0073</strain>
    </source>
</reference>
<dbReference type="EMBL" id="JAGPXC010000010">
    <property type="protein sequence ID" value="KAH6646442.1"/>
    <property type="molecule type" value="Genomic_DNA"/>
</dbReference>
<evidence type="ECO:0000313" key="1">
    <source>
        <dbReference type="EMBL" id="KAH6646442.1"/>
    </source>
</evidence>
<dbReference type="AlphaFoldDB" id="A0A9P8UBR7"/>
<proteinExistence type="predicted"/>
<accession>A0A9P8UBR7</accession>
<dbReference type="Proteomes" id="UP000758603">
    <property type="component" value="Unassembled WGS sequence"/>
</dbReference>
<comment type="caution">
    <text evidence="1">The sequence shown here is derived from an EMBL/GenBank/DDBJ whole genome shotgun (WGS) entry which is preliminary data.</text>
</comment>
<dbReference type="RefSeq" id="XP_045952956.1">
    <property type="nucleotide sequence ID" value="XM_046100931.1"/>
</dbReference>
<gene>
    <name evidence="1" type="ORF">BKA67DRAFT_541410</name>
</gene>
<dbReference type="GeneID" id="70129823"/>
<protein>
    <submittedName>
        <fullName evidence="1">Uncharacterized protein</fullName>
    </submittedName>
</protein>
<name>A0A9P8UBR7_9PEZI</name>
<sequence length="122" mass="13692">MYSRGRRPQRNVALLEHGGEVRAYKAIRALHGSADPKPIASFMLDVTFAPPPKDVQNLFYIPGILLQFINGFQPSELTQQTPMTCWEQIISDVLPRNIIVARRGANEAQPYIVDFTLLILSA</sequence>
<dbReference type="OrthoDB" id="5134445at2759"/>
<keyword evidence="2" id="KW-1185">Reference proteome</keyword>
<organism evidence="1 2">
    <name type="scientific">Truncatella angustata</name>
    <dbReference type="NCBI Taxonomy" id="152316"/>
    <lineage>
        <taxon>Eukaryota</taxon>
        <taxon>Fungi</taxon>
        <taxon>Dikarya</taxon>
        <taxon>Ascomycota</taxon>
        <taxon>Pezizomycotina</taxon>
        <taxon>Sordariomycetes</taxon>
        <taxon>Xylariomycetidae</taxon>
        <taxon>Amphisphaeriales</taxon>
        <taxon>Sporocadaceae</taxon>
        <taxon>Truncatella</taxon>
    </lineage>
</organism>
<evidence type="ECO:0000313" key="2">
    <source>
        <dbReference type="Proteomes" id="UP000758603"/>
    </source>
</evidence>